<sequence>MTTCPCCHQVKTQLYCSRCLREGIATNHKITRAVSNQCVDASIRAKRLLEGDRSLQRWRRLRAEVAQAEQRVLKLQLELATRQHALRPARSFPPDHPELRPVPLSSISHRLIHARQVLVREAISVFGVQHDGVWSIAGFSLPPPDQFKSYPSASINAALVHTVHLVTLITEYLSVELPYVPVDRTISPNVPHINSSTFRQATLWFSKKGDRYDAFLTAFALLSHSVSYLAYTQGVNGIPPTNPLEMLLAMAESPTLGFRSHAPGTDQLRSLAFSLDVKHVVASVMREAPDESEWDIVKIDEGNNRDKG</sequence>
<dbReference type="EMBL" id="RSCD01000002">
    <property type="protein sequence ID" value="RSH94359.1"/>
    <property type="molecule type" value="Genomic_DNA"/>
</dbReference>
<evidence type="ECO:0000256" key="1">
    <source>
        <dbReference type="ARBA" id="ARBA00009574"/>
    </source>
</evidence>
<proteinExistence type="inferred from homology"/>
<organism evidence="4 5">
    <name type="scientific">Saitozyma podzolica</name>
    <dbReference type="NCBI Taxonomy" id="1890683"/>
    <lineage>
        <taxon>Eukaryota</taxon>
        <taxon>Fungi</taxon>
        <taxon>Dikarya</taxon>
        <taxon>Basidiomycota</taxon>
        <taxon>Agaricomycotina</taxon>
        <taxon>Tremellomycetes</taxon>
        <taxon>Tremellales</taxon>
        <taxon>Trimorphomycetaceae</taxon>
        <taxon>Saitozyma</taxon>
    </lineage>
</organism>
<evidence type="ECO:0000313" key="4">
    <source>
        <dbReference type="EMBL" id="RSH94359.1"/>
    </source>
</evidence>
<dbReference type="OrthoDB" id="16772at2759"/>
<dbReference type="GO" id="GO:0000149">
    <property type="term" value="F:SNARE binding"/>
    <property type="evidence" value="ECO:0007669"/>
    <property type="project" value="TreeGrafter"/>
</dbReference>
<dbReference type="AlphaFoldDB" id="A0A427YTF6"/>
<comment type="similarity">
    <text evidence="1">Belongs to the ATG14 family.</text>
</comment>
<evidence type="ECO:0000256" key="2">
    <source>
        <dbReference type="ARBA" id="ARBA00013807"/>
    </source>
</evidence>
<dbReference type="GO" id="GO:0035493">
    <property type="term" value="P:SNARE complex assembly"/>
    <property type="evidence" value="ECO:0007669"/>
    <property type="project" value="TreeGrafter"/>
</dbReference>
<gene>
    <name evidence="4" type="ORF">EHS25_004162</name>
</gene>
<protein>
    <recommendedName>
        <fullName evidence="2">Autophagy-related protein 14</fullName>
    </recommendedName>
</protein>
<dbReference type="GO" id="GO:0005768">
    <property type="term" value="C:endosome"/>
    <property type="evidence" value="ECO:0007669"/>
    <property type="project" value="TreeGrafter"/>
</dbReference>
<dbReference type="PANTHER" id="PTHR15157">
    <property type="entry name" value="UV RADIATION RESISTANCE-ASSOCIATED GENE PROTEIN"/>
    <property type="match status" value="1"/>
</dbReference>
<dbReference type="InterPro" id="IPR018791">
    <property type="entry name" value="UV_resistance/autophagy_Atg14"/>
</dbReference>
<evidence type="ECO:0000313" key="5">
    <source>
        <dbReference type="Proteomes" id="UP000279259"/>
    </source>
</evidence>
<dbReference type="Pfam" id="PF10186">
    <property type="entry name" value="ATG14"/>
    <property type="match status" value="1"/>
</dbReference>
<dbReference type="PANTHER" id="PTHR15157:SF5">
    <property type="entry name" value="UV RADIATION RESISTANCE-ASSOCIATED GENE PROTEIN"/>
    <property type="match status" value="1"/>
</dbReference>
<name>A0A427YTF6_9TREE</name>
<dbReference type="GO" id="GO:0032991">
    <property type="term" value="C:protein-containing complex"/>
    <property type="evidence" value="ECO:0007669"/>
    <property type="project" value="UniProtKB-ARBA"/>
</dbReference>
<evidence type="ECO:0000256" key="3">
    <source>
        <dbReference type="ARBA" id="ARBA00023054"/>
    </source>
</evidence>
<comment type="caution">
    <text evidence="4">The sequence shown here is derived from an EMBL/GenBank/DDBJ whole genome shotgun (WGS) entry which is preliminary data.</text>
</comment>
<dbReference type="GO" id="GO:0000323">
    <property type="term" value="C:lytic vacuole"/>
    <property type="evidence" value="ECO:0007669"/>
    <property type="project" value="TreeGrafter"/>
</dbReference>
<keyword evidence="5" id="KW-1185">Reference proteome</keyword>
<dbReference type="Proteomes" id="UP000279259">
    <property type="component" value="Unassembled WGS sequence"/>
</dbReference>
<reference evidence="4 5" key="1">
    <citation type="submission" date="2018-11" db="EMBL/GenBank/DDBJ databases">
        <title>Genome sequence of Saitozyma podzolica DSM 27192.</title>
        <authorList>
            <person name="Aliyu H."/>
            <person name="Gorte O."/>
            <person name="Ochsenreither K."/>
        </authorList>
    </citation>
    <scope>NUCLEOTIDE SEQUENCE [LARGE SCALE GENOMIC DNA]</scope>
    <source>
        <strain evidence="4 5">DSM 27192</strain>
    </source>
</reference>
<accession>A0A427YTF6</accession>
<keyword evidence="3" id="KW-0175">Coiled coil</keyword>